<dbReference type="InterPro" id="IPR001128">
    <property type="entry name" value="Cyt_P450"/>
</dbReference>
<dbReference type="Proteomes" id="UP001597417">
    <property type="component" value="Unassembled WGS sequence"/>
</dbReference>
<keyword evidence="2" id="KW-0479">Metal-binding</keyword>
<sequence length="403" mass="44765">MPLQSDVKPLADEVAEFYHATGDADPTSLYHRLLTEEPVHKTRFGFWIVAEYADALTVLKGDKTIRTAPPLAHPGSPEDELNRHFLSRKEEPDHGRLRRIVQGVFSPRRVRAFTGMIEDTVREVVRRARETGEFDMANDIARPLPLSLLCTIFDVPLEFRDAMSDALANLILAYRPAGAPEGAAQLADDSAQLVIDKIQSMMDSRRRDPGDDLLSVMLQAQADGAEISDPEILSIVAHLLQAGTQTTRILLTNGLMALLEHPGQLARLHADRDLIKPAVEECLRWVTPSRTLAQRVAIDDIEVGGKVIPEGDELAVWVGAANRDPKVFEDPDVFDVGRTPNPHLSFSTGTHYCLGVNLARLEGNVVFRVLLDELPELEFSKSELVWGESPMRPMITSMPVRVR</sequence>
<dbReference type="PROSITE" id="PS00086">
    <property type="entry name" value="CYTOCHROME_P450"/>
    <property type="match status" value="1"/>
</dbReference>
<dbReference type="EMBL" id="JBHUKR010000006">
    <property type="protein sequence ID" value="MFD2416411.1"/>
    <property type="molecule type" value="Genomic_DNA"/>
</dbReference>
<proteinExistence type="inferred from homology"/>
<dbReference type="Pfam" id="PF00067">
    <property type="entry name" value="p450"/>
    <property type="match status" value="1"/>
</dbReference>
<dbReference type="PANTHER" id="PTHR46696">
    <property type="entry name" value="P450, PUTATIVE (EUROFUNG)-RELATED"/>
    <property type="match status" value="1"/>
</dbReference>
<dbReference type="InterPro" id="IPR036396">
    <property type="entry name" value="Cyt_P450_sf"/>
</dbReference>
<protein>
    <submittedName>
        <fullName evidence="3">Cytochrome P450</fullName>
    </submittedName>
</protein>
<dbReference type="RefSeq" id="WP_378263172.1">
    <property type="nucleotide sequence ID" value="NZ_JBHUKR010000006.1"/>
</dbReference>
<dbReference type="Gene3D" id="1.10.630.10">
    <property type="entry name" value="Cytochrome P450"/>
    <property type="match status" value="1"/>
</dbReference>
<comment type="caution">
    <text evidence="3">The sequence shown here is derived from an EMBL/GenBank/DDBJ whole genome shotgun (WGS) entry which is preliminary data.</text>
</comment>
<keyword evidence="2" id="KW-0408">Iron</keyword>
<evidence type="ECO:0000313" key="3">
    <source>
        <dbReference type="EMBL" id="MFD2416411.1"/>
    </source>
</evidence>
<dbReference type="PANTHER" id="PTHR46696:SF4">
    <property type="entry name" value="BIOTIN BIOSYNTHESIS CYTOCHROME P450"/>
    <property type="match status" value="1"/>
</dbReference>
<keyword evidence="2" id="KW-0349">Heme</keyword>
<name>A0ABW5FQW8_9PSEU</name>
<keyword evidence="2" id="KW-0503">Monooxygenase</keyword>
<dbReference type="InterPro" id="IPR017972">
    <property type="entry name" value="Cyt_P450_CS"/>
</dbReference>
<dbReference type="CDD" id="cd20625">
    <property type="entry name" value="CYP164-like"/>
    <property type="match status" value="1"/>
</dbReference>
<dbReference type="PRINTS" id="PR00359">
    <property type="entry name" value="BP450"/>
</dbReference>
<keyword evidence="2" id="KW-0560">Oxidoreductase</keyword>
<reference evidence="4" key="1">
    <citation type="journal article" date="2019" name="Int. J. Syst. Evol. Microbiol.">
        <title>The Global Catalogue of Microorganisms (GCM) 10K type strain sequencing project: providing services to taxonomists for standard genome sequencing and annotation.</title>
        <authorList>
            <consortium name="The Broad Institute Genomics Platform"/>
            <consortium name="The Broad Institute Genome Sequencing Center for Infectious Disease"/>
            <person name="Wu L."/>
            <person name="Ma J."/>
        </authorList>
    </citation>
    <scope>NUCLEOTIDE SEQUENCE [LARGE SCALE GENOMIC DNA]</scope>
    <source>
        <strain evidence="4">CGMCC 4.7645</strain>
    </source>
</reference>
<evidence type="ECO:0000313" key="4">
    <source>
        <dbReference type="Proteomes" id="UP001597417"/>
    </source>
</evidence>
<evidence type="ECO:0000256" key="2">
    <source>
        <dbReference type="RuleBase" id="RU000461"/>
    </source>
</evidence>
<dbReference type="InterPro" id="IPR002397">
    <property type="entry name" value="Cyt_P450_B"/>
</dbReference>
<keyword evidence="4" id="KW-1185">Reference proteome</keyword>
<comment type="similarity">
    <text evidence="1 2">Belongs to the cytochrome P450 family.</text>
</comment>
<accession>A0ABW5FQW8</accession>
<organism evidence="3 4">
    <name type="scientific">Amycolatopsis pigmentata</name>
    <dbReference type="NCBI Taxonomy" id="450801"/>
    <lineage>
        <taxon>Bacteria</taxon>
        <taxon>Bacillati</taxon>
        <taxon>Actinomycetota</taxon>
        <taxon>Actinomycetes</taxon>
        <taxon>Pseudonocardiales</taxon>
        <taxon>Pseudonocardiaceae</taxon>
        <taxon>Amycolatopsis</taxon>
    </lineage>
</organism>
<gene>
    <name evidence="3" type="ORF">ACFSXZ_08715</name>
</gene>
<evidence type="ECO:0000256" key="1">
    <source>
        <dbReference type="ARBA" id="ARBA00010617"/>
    </source>
</evidence>
<dbReference type="SUPFAM" id="SSF48264">
    <property type="entry name" value="Cytochrome P450"/>
    <property type="match status" value="1"/>
</dbReference>